<dbReference type="Gene3D" id="1.20.1530.20">
    <property type="match status" value="1"/>
</dbReference>
<keyword evidence="4" id="KW-1003">Cell membrane</keyword>
<evidence type="ECO:0000256" key="9">
    <source>
        <dbReference type="SAM" id="SignalP"/>
    </source>
</evidence>
<gene>
    <name evidence="10" type="ORF">ESB00_02390</name>
</gene>
<evidence type="ECO:0000256" key="5">
    <source>
        <dbReference type="ARBA" id="ARBA00022692"/>
    </source>
</evidence>
<accession>A0A4Q1C7H3</accession>
<feature type="transmembrane region" description="Helical" evidence="8">
    <location>
        <begin position="231"/>
        <end position="249"/>
    </location>
</feature>
<keyword evidence="5 8" id="KW-0812">Transmembrane</keyword>
<dbReference type="RefSeq" id="WP_129046129.1">
    <property type="nucleotide sequence ID" value="NZ_SDHX01000001.1"/>
</dbReference>
<protein>
    <submittedName>
        <fullName evidence="10">AEC family transporter</fullName>
    </submittedName>
</protein>
<feature type="transmembrane region" description="Helical" evidence="8">
    <location>
        <begin position="261"/>
        <end position="281"/>
    </location>
</feature>
<keyword evidence="3" id="KW-0813">Transport</keyword>
<feature type="signal peptide" evidence="9">
    <location>
        <begin position="1"/>
        <end position="21"/>
    </location>
</feature>
<feature type="transmembrane region" description="Helical" evidence="8">
    <location>
        <begin position="173"/>
        <end position="194"/>
    </location>
</feature>
<dbReference type="PANTHER" id="PTHR36838:SF4">
    <property type="entry name" value="AUXIN EFFLUX CARRIER FAMILY PROTEIN"/>
    <property type="match status" value="1"/>
</dbReference>
<evidence type="ECO:0000256" key="7">
    <source>
        <dbReference type="ARBA" id="ARBA00023136"/>
    </source>
</evidence>
<dbReference type="EMBL" id="SDHX01000001">
    <property type="protein sequence ID" value="RXK54766.1"/>
    <property type="molecule type" value="Genomic_DNA"/>
</dbReference>
<proteinExistence type="inferred from homology"/>
<dbReference type="PANTHER" id="PTHR36838">
    <property type="entry name" value="AUXIN EFFLUX CARRIER FAMILY PROTEIN"/>
    <property type="match status" value="1"/>
</dbReference>
<keyword evidence="7 8" id="KW-0472">Membrane</keyword>
<evidence type="ECO:0000313" key="10">
    <source>
        <dbReference type="EMBL" id="RXK54766.1"/>
    </source>
</evidence>
<comment type="similarity">
    <text evidence="2">Belongs to the auxin efflux carrier (TC 2.A.69) family.</text>
</comment>
<feature type="transmembrane region" description="Helical" evidence="8">
    <location>
        <begin position="206"/>
        <end position="225"/>
    </location>
</feature>
<evidence type="ECO:0000256" key="1">
    <source>
        <dbReference type="ARBA" id="ARBA00004651"/>
    </source>
</evidence>
<evidence type="ECO:0000256" key="3">
    <source>
        <dbReference type="ARBA" id="ARBA00022448"/>
    </source>
</evidence>
<keyword evidence="6 8" id="KW-1133">Transmembrane helix</keyword>
<sequence>MLVLNTLAPVFLLIAAGAAMQATKLVSADFLKEANRVTYWLGLPALLFSQLAGSFRDAAGAGAMFTVMLAATLLVTAAAYGVAALLRVPGAALGTFVQGGFRGNLAFVGLPVIFSLPDAPLAWGVSARTAAVLTVAPMMVFYNVAGVVVLLLSQHRLGWGMVKPFVKQLITTPPLLATLAGIGWALAGWTLPAAVDKAFSALGEMALPLGLLGVGGSLVAVKLGATWRRPLGSALVKTALAPVLGWVVGRALGLGAAELKLVLILLACPTAIVSYTMALELKGDESLAAGTISLSVLTSLVSLAVIVGWF</sequence>
<comment type="subcellular location">
    <subcellularLocation>
        <location evidence="1">Cell membrane</location>
        <topology evidence="1">Multi-pass membrane protein</topology>
    </subcellularLocation>
</comment>
<dbReference type="Proteomes" id="UP000290218">
    <property type="component" value="Unassembled WGS sequence"/>
</dbReference>
<feature type="transmembrane region" description="Helical" evidence="8">
    <location>
        <begin position="287"/>
        <end position="309"/>
    </location>
</feature>
<keyword evidence="11" id="KW-1185">Reference proteome</keyword>
<feature type="transmembrane region" description="Helical" evidence="8">
    <location>
        <begin position="130"/>
        <end position="153"/>
    </location>
</feature>
<evidence type="ECO:0000256" key="6">
    <source>
        <dbReference type="ARBA" id="ARBA00022989"/>
    </source>
</evidence>
<feature type="transmembrane region" description="Helical" evidence="8">
    <location>
        <begin position="105"/>
        <end position="123"/>
    </location>
</feature>
<dbReference type="GO" id="GO:0005886">
    <property type="term" value="C:plasma membrane"/>
    <property type="evidence" value="ECO:0007669"/>
    <property type="project" value="UniProtKB-SubCell"/>
</dbReference>
<evidence type="ECO:0000256" key="8">
    <source>
        <dbReference type="SAM" id="Phobius"/>
    </source>
</evidence>
<evidence type="ECO:0000256" key="2">
    <source>
        <dbReference type="ARBA" id="ARBA00010145"/>
    </source>
</evidence>
<organism evidence="10 11">
    <name type="scientific">Oleiharenicola lentus</name>
    <dbReference type="NCBI Taxonomy" id="2508720"/>
    <lineage>
        <taxon>Bacteria</taxon>
        <taxon>Pseudomonadati</taxon>
        <taxon>Verrucomicrobiota</taxon>
        <taxon>Opitutia</taxon>
        <taxon>Opitutales</taxon>
        <taxon>Opitutaceae</taxon>
        <taxon>Oleiharenicola</taxon>
    </lineage>
</organism>
<dbReference type="InterPro" id="IPR038770">
    <property type="entry name" value="Na+/solute_symporter_sf"/>
</dbReference>
<dbReference type="Pfam" id="PF03547">
    <property type="entry name" value="Mem_trans"/>
    <property type="match status" value="2"/>
</dbReference>
<dbReference type="GO" id="GO:0055085">
    <property type="term" value="P:transmembrane transport"/>
    <property type="evidence" value="ECO:0007669"/>
    <property type="project" value="InterPro"/>
</dbReference>
<dbReference type="OrthoDB" id="9794315at2"/>
<evidence type="ECO:0000313" key="11">
    <source>
        <dbReference type="Proteomes" id="UP000290218"/>
    </source>
</evidence>
<dbReference type="AlphaFoldDB" id="A0A4Q1C7H3"/>
<evidence type="ECO:0000256" key="4">
    <source>
        <dbReference type="ARBA" id="ARBA00022475"/>
    </source>
</evidence>
<dbReference type="InterPro" id="IPR004776">
    <property type="entry name" value="Mem_transp_PIN-like"/>
</dbReference>
<feature type="chain" id="PRO_5020781848" evidence="9">
    <location>
        <begin position="22"/>
        <end position="310"/>
    </location>
</feature>
<feature type="transmembrane region" description="Helical" evidence="8">
    <location>
        <begin position="38"/>
        <end position="55"/>
    </location>
</feature>
<comment type="caution">
    <text evidence="10">The sequence shown here is derived from an EMBL/GenBank/DDBJ whole genome shotgun (WGS) entry which is preliminary data.</text>
</comment>
<feature type="transmembrane region" description="Helical" evidence="8">
    <location>
        <begin position="62"/>
        <end position="85"/>
    </location>
</feature>
<keyword evidence="9" id="KW-0732">Signal</keyword>
<reference evidence="10 11" key="1">
    <citation type="submission" date="2019-01" db="EMBL/GenBank/DDBJ databases">
        <title>Lacunisphaera sp. strain TWA-58.</title>
        <authorList>
            <person name="Chen W.-M."/>
        </authorList>
    </citation>
    <scope>NUCLEOTIDE SEQUENCE [LARGE SCALE GENOMIC DNA]</scope>
    <source>
        <strain evidence="10 11">TWA-58</strain>
    </source>
</reference>
<name>A0A4Q1C7H3_9BACT</name>